<evidence type="ECO:0000256" key="10">
    <source>
        <dbReference type="RuleBase" id="RU004008"/>
    </source>
</evidence>
<dbReference type="InterPro" id="IPR047867">
    <property type="entry name" value="Ribosomal_uL22_bac/org-type"/>
</dbReference>
<keyword evidence="4 7" id="KW-0689">Ribosomal protein</keyword>
<evidence type="ECO:0000256" key="5">
    <source>
        <dbReference type="ARBA" id="ARBA00023274"/>
    </source>
</evidence>
<feature type="compositionally biased region" description="Basic and acidic residues" evidence="11">
    <location>
        <begin position="134"/>
        <end position="159"/>
    </location>
</feature>
<dbReference type="Gene3D" id="3.90.470.10">
    <property type="entry name" value="Ribosomal protein L22/L17"/>
    <property type="match status" value="1"/>
</dbReference>
<accession>A0A2G9YZV2</accession>
<name>A0A2G9YZV2_9BACT</name>
<dbReference type="GO" id="GO:0019843">
    <property type="term" value="F:rRNA binding"/>
    <property type="evidence" value="ECO:0007669"/>
    <property type="project" value="UniProtKB-UniRule"/>
</dbReference>
<evidence type="ECO:0000256" key="1">
    <source>
        <dbReference type="ARBA" id="ARBA00009451"/>
    </source>
</evidence>
<evidence type="ECO:0000256" key="3">
    <source>
        <dbReference type="ARBA" id="ARBA00022884"/>
    </source>
</evidence>
<comment type="similarity">
    <text evidence="1 7 8">Belongs to the universal ribosomal protein uL22 family.</text>
</comment>
<dbReference type="InterPro" id="IPR005727">
    <property type="entry name" value="Ribosomal_uL22_bac/chlpt-type"/>
</dbReference>
<proteinExistence type="inferred from homology"/>
<dbReference type="PANTHER" id="PTHR13501:SF8">
    <property type="entry name" value="LARGE RIBOSOMAL SUBUNIT PROTEIN UL22M"/>
    <property type="match status" value="1"/>
</dbReference>
<comment type="subunit">
    <text evidence="7 9">Part of the 50S ribosomal subunit.</text>
</comment>
<evidence type="ECO:0000256" key="9">
    <source>
        <dbReference type="RuleBase" id="RU004006"/>
    </source>
</evidence>
<dbReference type="PANTHER" id="PTHR13501">
    <property type="entry name" value="CHLOROPLAST 50S RIBOSOMAL PROTEIN L22-RELATED"/>
    <property type="match status" value="1"/>
</dbReference>
<keyword evidence="3 7" id="KW-0694">RNA-binding</keyword>
<dbReference type="InterPro" id="IPR036394">
    <property type="entry name" value="Ribosomal_uL22_sf"/>
</dbReference>
<dbReference type="Pfam" id="PF00237">
    <property type="entry name" value="Ribosomal_L22"/>
    <property type="match status" value="1"/>
</dbReference>
<evidence type="ECO:0000256" key="6">
    <source>
        <dbReference type="ARBA" id="ARBA00035207"/>
    </source>
</evidence>
<gene>
    <name evidence="7" type="primary">rplV</name>
    <name evidence="12" type="ORF">COX33_00315</name>
</gene>
<dbReference type="GO" id="GO:0022625">
    <property type="term" value="C:cytosolic large ribosomal subunit"/>
    <property type="evidence" value="ECO:0007669"/>
    <property type="project" value="TreeGrafter"/>
</dbReference>
<reference evidence="12 13" key="1">
    <citation type="submission" date="2017-09" db="EMBL/GenBank/DDBJ databases">
        <title>Depth-based differentiation of microbial function through sediment-hosted aquifers and enrichment of novel symbionts in the deep terrestrial subsurface.</title>
        <authorList>
            <person name="Probst A.J."/>
            <person name="Ladd B."/>
            <person name="Jarett J.K."/>
            <person name="Geller-Mcgrath D.E."/>
            <person name="Sieber C.M."/>
            <person name="Emerson J.B."/>
            <person name="Anantharaman K."/>
            <person name="Thomas B.C."/>
            <person name="Malmstrom R."/>
            <person name="Stieglmeier M."/>
            <person name="Klingl A."/>
            <person name="Woyke T."/>
            <person name="Ryan C.M."/>
            <person name="Banfield J.F."/>
        </authorList>
    </citation>
    <scope>NUCLEOTIDE SEQUENCE [LARGE SCALE GENOMIC DNA]</scope>
    <source>
        <strain evidence="12">CG23_combo_of_CG06-09_8_20_14_all_36_125</strain>
    </source>
</reference>
<dbReference type="GO" id="GO:0003735">
    <property type="term" value="F:structural constituent of ribosome"/>
    <property type="evidence" value="ECO:0007669"/>
    <property type="project" value="InterPro"/>
</dbReference>
<dbReference type="SUPFAM" id="SSF54843">
    <property type="entry name" value="Ribosomal protein L22"/>
    <property type="match status" value="1"/>
</dbReference>
<comment type="caution">
    <text evidence="12">The sequence shown here is derived from an EMBL/GenBank/DDBJ whole genome shotgun (WGS) entry which is preliminary data.</text>
</comment>
<feature type="region of interest" description="Disordered" evidence="11">
    <location>
        <begin position="131"/>
        <end position="171"/>
    </location>
</feature>
<organism evidence="12 13">
    <name type="scientific">Candidatus Nealsonbacteria bacterium CG23_combo_of_CG06-09_8_20_14_all_36_125</name>
    <dbReference type="NCBI Taxonomy" id="1974719"/>
    <lineage>
        <taxon>Bacteria</taxon>
        <taxon>Candidatus Nealsoniibacteriota</taxon>
    </lineage>
</organism>
<evidence type="ECO:0000256" key="7">
    <source>
        <dbReference type="HAMAP-Rule" id="MF_01331"/>
    </source>
</evidence>
<evidence type="ECO:0000256" key="8">
    <source>
        <dbReference type="RuleBase" id="RU004005"/>
    </source>
</evidence>
<evidence type="ECO:0000256" key="11">
    <source>
        <dbReference type="SAM" id="MobiDB-lite"/>
    </source>
</evidence>
<dbReference type="NCBIfam" id="TIGR01044">
    <property type="entry name" value="rplV_bact"/>
    <property type="match status" value="1"/>
</dbReference>
<dbReference type="InterPro" id="IPR001063">
    <property type="entry name" value="Ribosomal_uL22"/>
</dbReference>
<keyword evidence="5 7" id="KW-0687">Ribonucleoprotein</keyword>
<dbReference type="GO" id="GO:0006412">
    <property type="term" value="P:translation"/>
    <property type="evidence" value="ECO:0007669"/>
    <property type="project" value="UniProtKB-UniRule"/>
</dbReference>
<dbReference type="AlphaFoldDB" id="A0A2G9YZV2"/>
<dbReference type="Proteomes" id="UP000237258">
    <property type="component" value="Unassembled WGS sequence"/>
</dbReference>
<dbReference type="CDD" id="cd00336">
    <property type="entry name" value="Ribosomal_L22"/>
    <property type="match status" value="1"/>
</dbReference>
<evidence type="ECO:0000256" key="2">
    <source>
        <dbReference type="ARBA" id="ARBA00022730"/>
    </source>
</evidence>
<evidence type="ECO:0000256" key="4">
    <source>
        <dbReference type="ARBA" id="ARBA00022980"/>
    </source>
</evidence>
<evidence type="ECO:0000313" key="13">
    <source>
        <dbReference type="Proteomes" id="UP000237258"/>
    </source>
</evidence>
<comment type="function">
    <text evidence="7 10">This protein binds specifically to 23S rRNA; its binding is stimulated by other ribosomal proteins, e.g., L4, L17, and L20. It is important during the early stages of 50S assembly. It makes multiple contacts with different domains of the 23S rRNA in the assembled 50S subunit and ribosome.</text>
</comment>
<comment type="function">
    <text evidence="7">The globular domain of the protein is located near the polypeptide exit tunnel on the outside of the subunit, while an extended beta-hairpin is found that lines the wall of the exit tunnel in the center of the 70S ribosome.</text>
</comment>
<evidence type="ECO:0000313" key="12">
    <source>
        <dbReference type="EMBL" id="PIP24729.1"/>
    </source>
</evidence>
<keyword evidence="2 7" id="KW-0699">rRNA-binding</keyword>
<sequence>MSVIAKLNYLRIAPRKVRLVADLIRGKSVEEAQNILNFLTKKSALPLLKLLNSAIANAKNNFQLEESNLYISKITINEGPKLKRWRARARGVAAEIQKKTSHITIVLDEIVKRPKKVKKVKPKAIKRLRPTRRLPAERAPEKVEEKVVKPEKPPKEGKPSTRQARIRPEIEVSKPKIERGIKRIFRRKAF</sequence>
<dbReference type="EMBL" id="PCRR01000009">
    <property type="protein sequence ID" value="PIP24729.1"/>
    <property type="molecule type" value="Genomic_DNA"/>
</dbReference>
<dbReference type="HAMAP" id="MF_01331_B">
    <property type="entry name" value="Ribosomal_uL22_B"/>
    <property type="match status" value="1"/>
</dbReference>
<protein>
    <recommendedName>
        <fullName evidence="6 7">Large ribosomal subunit protein uL22</fullName>
    </recommendedName>
</protein>